<dbReference type="EMBL" id="ABCC02000009">
    <property type="protein sequence ID" value="EDP19120.1"/>
    <property type="molecule type" value="Genomic_DNA"/>
</dbReference>
<keyword evidence="3" id="KW-0326">Glycosidase</keyword>
<protein>
    <submittedName>
        <fullName evidence="4">Uncharacterized protein</fullName>
    </submittedName>
</protein>
<proteinExistence type="inferred from homology"/>
<organism evidence="4 5">
    <name type="scientific">Enterocloster bolteae (strain ATCC BAA-613 / DSM 15670 / CCUG 46953 / JCM 12243 / WAL 16351)</name>
    <name type="common">Clostridium bolteae</name>
    <dbReference type="NCBI Taxonomy" id="411902"/>
    <lineage>
        <taxon>Bacteria</taxon>
        <taxon>Bacillati</taxon>
        <taxon>Bacillota</taxon>
        <taxon>Clostridia</taxon>
        <taxon>Lachnospirales</taxon>
        <taxon>Lachnospiraceae</taxon>
        <taxon>Enterocloster</taxon>
    </lineage>
</organism>
<comment type="similarity">
    <text evidence="1">Belongs to the glycosyl hydrolase 43 family.</text>
</comment>
<dbReference type="PANTHER" id="PTHR42812">
    <property type="entry name" value="BETA-XYLOSIDASE"/>
    <property type="match status" value="1"/>
</dbReference>
<reference evidence="4 5" key="1">
    <citation type="submission" date="2007-08" db="EMBL/GenBank/DDBJ databases">
        <authorList>
            <person name="Fulton L."/>
            <person name="Clifton S."/>
            <person name="Fulton B."/>
            <person name="Xu J."/>
            <person name="Minx P."/>
            <person name="Pepin K.H."/>
            <person name="Johnson M."/>
            <person name="Thiruvilangam P."/>
            <person name="Bhonagiri V."/>
            <person name="Nash W.E."/>
            <person name="Mardis E.R."/>
            <person name="Wilson R.K."/>
        </authorList>
    </citation>
    <scope>NUCLEOTIDE SEQUENCE [LARGE SCALE GENOMIC DNA]</scope>
    <source>
        <strain evidence="5">ATCC BAA-613 / DSM 15670 / CCUG 46953 / JCM 12243 / WAL 16351</strain>
    </source>
</reference>
<dbReference type="PANTHER" id="PTHR42812:SF12">
    <property type="entry name" value="BETA-XYLOSIDASE-RELATED"/>
    <property type="match status" value="1"/>
</dbReference>
<dbReference type="PaxDb" id="411902-CLOBOL_00556"/>
<dbReference type="eggNOG" id="COG3507">
    <property type="taxonomic scope" value="Bacteria"/>
</dbReference>
<accession>A8RI03</accession>
<dbReference type="GO" id="GO:0004553">
    <property type="term" value="F:hydrolase activity, hydrolyzing O-glycosyl compounds"/>
    <property type="evidence" value="ECO:0007669"/>
    <property type="project" value="InterPro"/>
</dbReference>
<gene>
    <name evidence="4" type="ORF">CLOBOL_00556</name>
</gene>
<dbReference type="InterPro" id="IPR023296">
    <property type="entry name" value="Glyco_hydro_beta-prop_sf"/>
</dbReference>
<reference evidence="4 5" key="2">
    <citation type="submission" date="2007-09" db="EMBL/GenBank/DDBJ databases">
        <title>Draft genome sequence of Clostridium bolteae (ATCC BAA-613).</title>
        <authorList>
            <person name="Sudarsanam P."/>
            <person name="Ley R."/>
            <person name="Guruge J."/>
            <person name="Turnbaugh P.J."/>
            <person name="Mahowald M."/>
            <person name="Liep D."/>
            <person name="Gordon J."/>
        </authorList>
    </citation>
    <scope>NUCLEOTIDE SEQUENCE [LARGE SCALE GENOMIC DNA]</scope>
    <source>
        <strain evidence="5">ATCC BAA-613 / DSM 15670 / CCUG 46953 / JCM 12243 / WAL 16351</strain>
    </source>
</reference>
<dbReference type="SUPFAM" id="SSF75005">
    <property type="entry name" value="Arabinanase/levansucrase/invertase"/>
    <property type="match status" value="1"/>
</dbReference>
<dbReference type="Proteomes" id="UP000005396">
    <property type="component" value="Unassembled WGS sequence"/>
</dbReference>
<comment type="caution">
    <text evidence="4">The sequence shown here is derived from an EMBL/GenBank/DDBJ whole genome shotgun (WGS) entry which is preliminary data.</text>
</comment>
<dbReference type="InterPro" id="IPR051795">
    <property type="entry name" value="Glycosyl_Hydrlase_43"/>
</dbReference>
<name>A8RI03_ENTBW</name>
<evidence type="ECO:0000313" key="4">
    <source>
        <dbReference type="EMBL" id="EDP19120.1"/>
    </source>
</evidence>
<keyword evidence="2" id="KW-0378">Hydrolase</keyword>
<evidence type="ECO:0000256" key="1">
    <source>
        <dbReference type="ARBA" id="ARBA00009865"/>
    </source>
</evidence>
<evidence type="ECO:0000313" key="5">
    <source>
        <dbReference type="Proteomes" id="UP000005396"/>
    </source>
</evidence>
<dbReference type="InterPro" id="IPR006710">
    <property type="entry name" value="Glyco_hydro_43"/>
</dbReference>
<dbReference type="HOGENOM" id="CLU_3116276_0_0_9"/>
<dbReference type="Pfam" id="PF04616">
    <property type="entry name" value="Glyco_hydro_43"/>
    <property type="match status" value="1"/>
</dbReference>
<dbReference type="GO" id="GO:0005975">
    <property type="term" value="P:carbohydrate metabolic process"/>
    <property type="evidence" value="ECO:0007669"/>
    <property type="project" value="InterPro"/>
</dbReference>
<evidence type="ECO:0000256" key="2">
    <source>
        <dbReference type="ARBA" id="ARBA00022801"/>
    </source>
</evidence>
<dbReference type="AlphaFoldDB" id="A8RI03"/>
<sequence length="50" mass="5959">MRTYKNPILYADYSDPDVVRVGEDYYMVSSSFTYIPGFRFYIPEIWFTGS</sequence>
<dbReference type="Gene3D" id="2.115.10.20">
    <property type="entry name" value="Glycosyl hydrolase domain, family 43"/>
    <property type="match status" value="1"/>
</dbReference>
<evidence type="ECO:0000256" key="3">
    <source>
        <dbReference type="ARBA" id="ARBA00023295"/>
    </source>
</evidence>